<evidence type="ECO:0000313" key="3">
    <source>
        <dbReference type="Proteomes" id="UP000616346"/>
    </source>
</evidence>
<reference evidence="2 3" key="1">
    <citation type="submission" date="2020-08" db="EMBL/GenBank/DDBJ databases">
        <title>A Genomic Blueprint of the Chicken Gut Microbiome.</title>
        <authorList>
            <person name="Gilroy R."/>
            <person name="Ravi A."/>
            <person name="Getino M."/>
            <person name="Pursley I."/>
            <person name="Horton D.L."/>
            <person name="Alikhan N.-F."/>
            <person name="Baker D."/>
            <person name="Gharbi K."/>
            <person name="Hall N."/>
            <person name="Watson M."/>
            <person name="Adriaenssens E.M."/>
            <person name="Foster-Nyarko E."/>
            <person name="Jarju S."/>
            <person name="Secka A."/>
            <person name="Antonio M."/>
            <person name="Oren A."/>
            <person name="Chaudhuri R."/>
            <person name="La Ragione R.M."/>
            <person name="Hildebrand F."/>
            <person name="Pallen M.J."/>
        </authorList>
    </citation>
    <scope>NUCLEOTIDE SEQUENCE [LARGE SCALE GENOMIC DNA]</scope>
    <source>
        <strain evidence="2 3">Sa1YUN3</strain>
    </source>
</reference>
<dbReference type="EMBL" id="JACSPQ010000053">
    <property type="protein sequence ID" value="MBD8003345.1"/>
    <property type="molecule type" value="Genomic_DNA"/>
</dbReference>
<comment type="caution">
    <text evidence="2">The sequence shown here is derived from an EMBL/GenBank/DDBJ whole genome shotgun (WGS) entry which is preliminary data.</text>
</comment>
<keyword evidence="3" id="KW-1185">Reference proteome</keyword>
<feature type="chain" id="PRO_5045717081" evidence="1">
    <location>
        <begin position="22"/>
        <end position="497"/>
    </location>
</feature>
<evidence type="ECO:0000256" key="1">
    <source>
        <dbReference type="SAM" id="SignalP"/>
    </source>
</evidence>
<keyword evidence="1" id="KW-0732">Signal</keyword>
<name>A0ABR8VF50_9BACT</name>
<dbReference type="InterPro" id="IPR008969">
    <property type="entry name" value="CarboxyPept-like_regulatory"/>
</dbReference>
<evidence type="ECO:0000313" key="2">
    <source>
        <dbReference type="EMBL" id="MBD8003345.1"/>
    </source>
</evidence>
<dbReference type="Gene3D" id="2.60.40.1120">
    <property type="entry name" value="Carboxypeptidase-like, regulatory domain"/>
    <property type="match status" value="1"/>
</dbReference>
<proteinExistence type="predicted"/>
<dbReference type="Proteomes" id="UP000616346">
    <property type="component" value="Unassembled WGS sequence"/>
</dbReference>
<feature type="signal peptide" evidence="1">
    <location>
        <begin position="1"/>
        <end position="21"/>
    </location>
</feature>
<protein>
    <submittedName>
        <fullName evidence="2">TonB-dependent receptor</fullName>
    </submittedName>
</protein>
<dbReference type="SUPFAM" id="SSF56935">
    <property type="entry name" value="Porins"/>
    <property type="match status" value="1"/>
</dbReference>
<keyword evidence="2" id="KW-0675">Receptor</keyword>
<sequence length="497" mass="56729">MNQYRLIFILFIGLITTTAFAQNKISGKLSDHETREVLPYATVRLLQQDSTFVAGTVTDSLGHYRISDIKNGDYLLYFSTIGYKPKVIQVSVRQDTNLPTVEMESDNVMLEGVTVTGSSFIQKKDHLLILPSKEQVKHSFTGYDLLYNLMIPGLTVNRKDKTVTSMTGKATLYINGIEADAKEIQSLQPKDIERVEYYVLPTNGQFTGDAASVNYITKTYKTGGYITIDGLQNIGYLKGDYNIGAKVSHNNTNYSFWAGHTMQRYQGVETEKEELLSFPDHVINRNTTNNGAAYKNNQQYTQFKVSNDNEKRNLSASFAVVRDETPRNNHHELLNYTGDNAYNTESEDKNRSKSLRSTLNLTGNFVINKHHQLKFRLNGGYTQNHYKRNYTEGELRSVSDVDEDLYSFDGQVAHLFQISPSNSLYSRVTHFHNVTSSLYNGDYPSWQHLWKGETLFQFDYMHQFGEKLIMMISPGALYSAYKAKFEGWYGCELKGHF</sequence>
<accession>A0ABR8VF50</accession>
<organism evidence="2 3">
    <name type="scientific">Phocaeicola faecium</name>
    <dbReference type="NCBI Taxonomy" id="2762213"/>
    <lineage>
        <taxon>Bacteria</taxon>
        <taxon>Pseudomonadati</taxon>
        <taxon>Bacteroidota</taxon>
        <taxon>Bacteroidia</taxon>
        <taxon>Bacteroidales</taxon>
        <taxon>Bacteroidaceae</taxon>
        <taxon>Phocaeicola</taxon>
    </lineage>
</organism>
<gene>
    <name evidence="2" type="ORF">H9626_14255</name>
</gene>
<dbReference type="Pfam" id="PF13715">
    <property type="entry name" value="CarbopepD_reg_2"/>
    <property type="match status" value="1"/>
</dbReference>
<dbReference type="SUPFAM" id="SSF49464">
    <property type="entry name" value="Carboxypeptidase regulatory domain-like"/>
    <property type="match status" value="1"/>
</dbReference>
<dbReference type="RefSeq" id="WP_191710898.1">
    <property type="nucleotide sequence ID" value="NZ_JACSPQ010000053.1"/>
</dbReference>